<evidence type="ECO:0000256" key="3">
    <source>
        <dbReference type="ARBA" id="ARBA00022575"/>
    </source>
</evidence>
<sequence>MLPGCLTLALPIIQAPMADVSTPALAAAVSESGGLDSLGIGAMTPEAARAAITETRRLTDKPFGVNVFCHRSVRPDTACMTRWLNWLKPEFERYDTLPPATLREIYPSFCDTMATCDMLAEEHPALVSFHFGLPDGAMIAVLRRVGIVLAATVTSRTEAIQATEAGVDLLIAQGYEAGGHRGIYDPHRQTISGSIPSRF</sequence>
<comment type="catalytic activity">
    <reaction evidence="9">
        <text>3 propionate 3-nitronate + 3 O2 + H2O = 3 3-oxopropanoate + 2 nitrate + nitrite + H2O2 + 3 H(+)</text>
        <dbReference type="Rhea" id="RHEA:57332"/>
        <dbReference type="ChEBI" id="CHEBI:15377"/>
        <dbReference type="ChEBI" id="CHEBI:15378"/>
        <dbReference type="ChEBI" id="CHEBI:15379"/>
        <dbReference type="ChEBI" id="CHEBI:16240"/>
        <dbReference type="ChEBI" id="CHEBI:16301"/>
        <dbReference type="ChEBI" id="CHEBI:17632"/>
        <dbReference type="ChEBI" id="CHEBI:33190"/>
        <dbReference type="ChEBI" id="CHEBI:136067"/>
    </reaction>
</comment>
<comment type="cofactor">
    <cofactor evidence="1">
        <name>FMN</name>
        <dbReference type="ChEBI" id="CHEBI:58210"/>
    </cofactor>
</comment>
<dbReference type="CDD" id="cd04730">
    <property type="entry name" value="NPD_like"/>
    <property type="match status" value="1"/>
</dbReference>
<dbReference type="InterPro" id="IPR013785">
    <property type="entry name" value="Aldolase_TIM"/>
</dbReference>
<evidence type="ECO:0000256" key="4">
    <source>
        <dbReference type="ARBA" id="ARBA00022630"/>
    </source>
</evidence>
<dbReference type="RefSeq" id="WP_260175961.1">
    <property type="nucleotide sequence ID" value="NZ_BJYG01000025.1"/>
</dbReference>
<protein>
    <recommendedName>
        <fullName evidence="8">Propionate 3-nitronate monooxygenase</fullName>
    </recommendedName>
</protein>
<dbReference type="PANTHER" id="PTHR42747:SF3">
    <property type="entry name" value="NITRONATE MONOOXYGENASE-RELATED"/>
    <property type="match status" value="1"/>
</dbReference>
<keyword evidence="4" id="KW-0285">Flavoprotein</keyword>
<dbReference type="Pfam" id="PF03060">
    <property type="entry name" value="NMO"/>
    <property type="match status" value="1"/>
</dbReference>
<keyword evidence="6" id="KW-0560">Oxidoreductase</keyword>
<dbReference type="GO" id="GO:0009636">
    <property type="term" value="P:response to toxic substance"/>
    <property type="evidence" value="ECO:0007669"/>
    <property type="project" value="UniProtKB-KW"/>
</dbReference>
<gene>
    <name evidence="10" type="ORF">AOE01nite_19940</name>
</gene>
<reference evidence="10 11" key="1">
    <citation type="submission" date="2019-07" db="EMBL/GenBank/DDBJ databases">
        <title>Whole genome shotgun sequence of Acetobacter oeni NBRC 105207.</title>
        <authorList>
            <person name="Hosoyama A."/>
            <person name="Uohara A."/>
            <person name="Ohji S."/>
            <person name="Ichikawa N."/>
        </authorList>
    </citation>
    <scope>NUCLEOTIDE SEQUENCE [LARGE SCALE GENOMIC DNA]</scope>
    <source>
        <strain evidence="10 11">NBRC 105207</strain>
    </source>
</reference>
<dbReference type="InterPro" id="IPR004136">
    <property type="entry name" value="NMO"/>
</dbReference>
<comment type="caution">
    <text evidence="10">The sequence shown here is derived from an EMBL/GenBank/DDBJ whole genome shotgun (WGS) entry which is preliminary data.</text>
</comment>
<accession>A0A511XLD3</accession>
<evidence type="ECO:0000256" key="7">
    <source>
        <dbReference type="ARBA" id="ARBA00023033"/>
    </source>
</evidence>
<organism evidence="10 11">
    <name type="scientific">Acetobacter oeni</name>
    <dbReference type="NCBI Taxonomy" id="304077"/>
    <lineage>
        <taxon>Bacteria</taxon>
        <taxon>Pseudomonadati</taxon>
        <taxon>Pseudomonadota</taxon>
        <taxon>Alphaproteobacteria</taxon>
        <taxon>Acetobacterales</taxon>
        <taxon>Acetobacteraceae</taxon>
        <taxon>Acetobacter</taxon>
    </lineage>
</organism>
<keyword evidence="11" id="KW-1185">Reference proteome</keyword>
<evidence type="ECO:0000256" key="1">
    <source>
        <dbReference type="ARBA" id="ARBA00001917"/>
    </source>
</evidence>
<dbReference type="PANTHER" id="PTHR42747">
    <property type="entry name" value="NITRONATE MONOOXYGENASE-RELATED"/>
    <property type="match status" value="1"/>
</dbReference>
<dbReference type="GO" id="GO:0018580">
    <property type="term" value="F:nitronate monooxygenase activity"/>
    <property type="evidence" value="ECO:0007669"/>
    <property type="project" value="InterPro"/>
</dbReference>
<evidence type="ECO:0000256" key="9">
    <source>
        <dbReference type="ARBA" id="ARBA00049401"/>
    </source>
</evidence>
<keyword evidence="7" id="KW-0503">Monooxygenase</keyword>
<proteinExistence type="inferred from homology"/>
<evidence type="ECO:0000313" key="11">
    <source>
        <dbReference type="Proteomes" id="UP000321746"/>
    </source>
</evidence>
<name>A0A511XLD3_9PROT</name>
<evidence type="ECO:0000313" key="10">
    <source>
        <dbReference type="EMBL" id="GEN63770.1"/>
    </source>
</evidence>
<evidence type="ECO:0000256" key="2">
    <source>
        <dbReference type="ARBA" id="ARBA00009881"/>
    </source>
</evidence>
<evidence type="ECO:0000256" key="6">
    <source>
        <dbReference type="ARBA" id="ARBA00023002"/>
    </source>
</evidence>
<dbReference type="SUPFAM" id="SSF51412">
    <property type="entry name" value="Inosine monophosphate dehydrogenase (IMPDH)"/>
    <property type="match status" value="1"/>
</dbReference>
<evidence type="ECO:0000256" key="8">
    <source>
        <dbReference type="ARBA" id="ARBA00031155"/>
    </source>
</evidence>
<dbReference type="AlphaFoldDB" id="A0A511XLD3"/>
<dbReference type="EMBL" id="BJYG01000025">
    <property type="protein sequence ID" value="GEN63770.1"/>
    <property type="molecule type" value="Genomic_DNA"/>
</dbReference>
<dbReference type="Gene3D" id="3.20.20.70">
    <property type="entry name" value="Aldolase class I"/>
    <property type="match status" value="1"/>
</dbReference>
<dbReference type="Proteomes" id="UP000321746">
    <property type="component" value="Unassembled WGS sequence"/>
</dbReference>
<evidence type="ECO:0000256" key="5">
    <source>
        <dbReference type="ARBA" id="ARBA00022643"/>
    </source>
</evidence>
<keyword evidence="3" id="KW-0216">Detoxification</keyword>
<keyword evidence="5" id="KW-0288">FMN</keyword>
<comment type="similarity">
    <text evidence="2">Belongs to the nitronate monooxygenase family. NMO class I subfamily.</text>
</comment>